<comment type="caution">
    <text evidence="1">The sequence shown here is derived from an EMBL/GenBank/DDBJ whole genome shotgun (WGS) entry which is preliminary data.</text>
</comment>
<evidence type="ECO:0000313" key="1">
    <source>
        <dbReference type="EMBL" id="KAJ7535829.1"/>
    </source>
</evidence>
<sequence length="962" mass="106681">MKETKMPEEGEPLNKSLLPSISSTVSKVKNQVLADRVTYIKARLEANSCKLQSYIAHAEEVINLRAKLSLKENDPGGKDMLNTRIQKALCKFGGSADGALSEMETVTLQEEGCISSPIVFGSASGTKSVVRPVKLPSTQKIPPYTTWIFLDRNQRMAEDQSVVGRRRIYYDSAGNEALICSDSEEEQIEEEEDKHDFTKGDDFVVRGTIEEHGLNKSVLKLLADCIGARGSEVEARYEVLRREFEGTTQAVLQEKTGTPKSSISQSSSPPSEFRTKNDPDILESPDTHRAACMDDDKFLAKDLSSAMDSFDKLFCRRCLVFDCRLHGCSQPVVLPSDRQPAWSNPEPDMATPCGPQCWLLMKMEIQGKEHESTSIGADAFCKGRGHSASSKRSLKSHSDPGKLSNAGRNECVPYSATTSTKGPAELAAGRPSPKQRDLPRKGIKDKRLTVLRRLLKRNVDKTNRGETKDLCQVKHTDKTSETLYVETADTTPKKSGSTGFQEPSSLDSEVVSSSKQIHKSRAASRRGDRMLDDKPSRKRLSSIGESRAKRGEVTGVSFKVEEWSPKLSPESKSRKNSPGKDCFGGTFKPSKASSWSPLERGLFEKGIQIFGRNSCLIARNLLKGLKSCAEVGQLMNEYDTTTHKGLADGSKPHVDGNGKWTLSNSMDAGPRSRLYNGRRKGRVRKLKYTWKSAGRPAIKKRIADGKDQPCRQYTPCSCLFTCGKQCSCMRNGTCCEKYCGCSKVCKNRFRGCHCAKSQCCSRQCPCFAAGRECDPDVCRNCWIGCGDGTSGGPAQRGDNYECHNMKLLLKQQQRVLLGKSDVAGWGAFLKNSVSKHDYLGEYTGELISHREADKRGKIYDRENSSFLFNLNDQYVLDACRKGDKLKFANHSPTPNCYAKVIMVAGDHRVGIFAKERIAAGEELFYDYRYEPDRAPVWARKPEDLGFKQDDLATASGRSQKNA</sequence>
<name>A0ACC2C1A7_DIPCM</name>
<evidence type="ECO:0000313" key="2">
    <source>
        <dbReference type="Proteomes" id="UP001162992"/>
    </source>
</evidence>
<organism evidence="1 2">
    <name type="scientific">Diphasiastrum complanatum</name>
    <name type="common">Issler's clubmoss</name>
    <name type="synonym">Lycopodium complanatum</name>
    <dbReference type="NCBI Taxonomy" id="34168"/>
    <lineage>
        <taxon>Eukaryota</taxon>
        <taxon>Viridiplantae</taxon>
        <taxon>Streptophyta</taxon>
        <taxon>Embryophyta</taxon>
        <taxon>Tracheophyta</taxon>
        <taxon>Lycopodiopsida</taxon>
        <taxon>Lycopodiales</taxon>
        <taxon>Lycopodiaceae</taxon>
        <taxon>Lycopodioideae</taxon>
        <taxon>Diphasiastrum</taxon>
    </lineage>
</organism>
<reference evidence="2" key="1">
    <citation type="journal article" date="2024" name="Proc. Natl. Acad. Sci. U.S.A.">
        <title>Extraordinary preservation of gene collinearity over three hundred million years revealed in homosporous lycophytes.</title>
        <authorList>
            <person name="Li C."/>
            <person name="Wickell D."/>
            <person name="Kuo L.Y."/>
            <person name="Chen X."/>
            <person name="Nie B."/>
            <person name="Liao X."/>
            <person name="Peng D."/>
            <person name="Ji J."/>
            <person name="Jenkins J."/>
            <person name="Williams M."/>
            <person name="Shu S."/>
            <person name="Plott C."/>
            <person name="Barry K."/>
            <person name="Rajasekar S."/>
            <person name="Grimwood J."/>
            <person name="Han X."/>
            <person name="Sun S."/>
            <person name="Hou Z."/>
            <person name="He W."/>
            <person name="Dai G."/>
            <person name="Sun C."/>
            <person name="Schmutz J."/>
            <person name="Leebens-Mack J.H."/>
            <person name="Li F.W."/>
            <person name="Wang L."/>
        </authorList>
    </citation>
    <scope>NUCLEOTIDE SEQUENCE [LARGE SCALE GENOMIC DNA]</scope>
    <source>
        <strain evidence="2">cv. PW_Plant_1</strain>
    </source>
</reference>
<dbReference type="EMBL" id="CM055103">
    <property type="protein sequence ID" value="KAJ7535829.1"/>
    <property type="molecule type" value="Genomic_DNA"/>
</dbReference>
<gene>
    <name evidence="1" type="ORF">O6H91_12G047800</name>
</gene>
<dbReference type="Proteomes" id="UP001162992">
    <property type="component" value="Chromosome 12"/>
</dbReference>
<accession>A0ACC2C1A7</accession>
<protein>
    <submittedName>
        <fullName evidence="1">Uncharacterized protein</fullName>
    </submittedName>
</protein>
<keyword evidence="2" id="KW-1185">Reference proteome</keyword>
<proteinExistence type="predicted"/>